<dbReference type="AlphaFoldDB" id="A0A3R6GTK6"/>
<name>A0A3R6GTK6_PARDI</name>
<accession>A0A3R6GTK6</accession>
<dbReference type="RefSeq" id="WP_122115061.1">
    <property type="nucleotide sequence ID" value="NZ_JADPFL010000001.1"/>
</dbReference>
<dbReference type="SUPFAM" id="SSF158446">
    <property type="entry name" value="IVS-encoded protein-like"/>
    <property type="match status" value="1"/>
</dbReference>
<dbReference type="Gene3D" id="1.20.1440.60">
    <property type="entry name" value="23S rRNA-intervening sequence"/>
    <property type="match status" value="1"/>
</dbReference>
<organism evidence="1 2">
    <name type="scientific">Parabacteroides distasonis</name>
    <dbReference type="NCBI Taxonomy" id="823"/>
    <lineage>
        <taxon>Bacteria</taxon>
        <taxon>Pseudomonadati</taxon>
        <taxon>Bacteroidota</taxon>
        <taxon>Bacteroidia</taxon>
        <taxon>Bacteroidales</taxon>
        <taxon>Tannerellaceae</taxon>
        <taxon>Parabacteroides</taxon>
    </lineage>
</organism>
<gene>
    <name evidence="1" type="ORF">DW782_03620</name>
</gene>
<dbReference type="NCBIfam" id="TIGR02436">
    <property type="entry name" value="four helix bundle protein"/>
    <property type="match status" value="1"/>
</dbReference>
<sequence>MEDHRQDKGGNVVGDKSYQFALRIIKAYKYIAFTEKEYVLSKQMLRSGTAIGALIREADYAQSKADFISKQSIALKEANETAYWISLLKDSGYMDERAYNSLIEDCYELIKLLTRIITTSKSNNKR</sequence>
<dbReference type="Proteomes" id="UP000284660">
    <property type="component" value="Unassembled WGS sequence"/>
</dbReference>
<dbReference type="PANTHER" id="PTHR38471">
    <property type="entry name" value="FOUR HELIX BUNDLE PROTEIN"/>
    <property type="match status" value="1"/>
</dbReference>
<dbReference type="EMBL" id="QSJN01000001">
    <property type="protein sequence ID" value="RHD78440.1"/>
    <property type="molecule type" value="Genomic_DNA"/>
</dbReference>
<dbReference type="PIRSF" id="PIRSF035652">
    <property type="entry name" value="CHP02436"/>
    <property type="match status" value="1"/>
</dbReference>
<protein>
    <submittedName>
        <fullName evidence="1">Four helix bundle protein</fullName>
    </submittedName>
</protein>
<reference evidence="1 2" key="1">
    <citation type="submission" date="2018-08" db="EMBL/GenBank/DDBJ databases">
        <title>A genome reference for cultivated species of the human gut microbiota.</title>
        <authorList>
            <person name="Zou Y."/>
            <person name="Xue W."/>
            <person name="Luo G."/>
        </authorList>
    </citation>
    <scope>NUCLEOTIDE SEQUENCE [LARGE SCALE GENOMIC DNA]</scope>
    <source>
        <strain evidence="1 2">AM30-4</strain>
    </source>
</reference>
<comment type="caution">
    <text evidence="1">The sequence shown here is derived from an EMBL/GenBank/DDBJ whole genome shotgun (WGS) entry which is preliminary data.</text>
</comment>
<evidence type="ECO:0000313" key="1">
    <source>
        <dbReference type="EMBL" id="RHD78440.1"/>
    </source>
</evidence>
<dbReference type="InterPro" id="IPR012657">
    <property type="entry name" value="23S_rRNA-intervening_sequence"/>
</dbReference>
<proteinExistence type="predicted"/>
<dbReference type="PANTHER" id="PTHR38471:SF2">
    <property type="entry name" value="FOUR HELIX BUNDLE PROTEIN"/>
    <property type="match status" value="1"/>
</dbReference>
<dbReference type="InterPro" id="IPR036583">
    <property type="entry name" value="23S_rRNA_IVS_sf"/>
</dbReference>
<dbReference type="Pfam" id="PF05635">
    <property type="entry name" value="23S_rRNA_IVP"/>
    <property type="match status" value="1"/>
</dbReference>
<evidence type="ECO:0000313" key="2">
    <source>
        <dbReference type="Proteomes" id="UP000284660"/>
    </source>
</evidence>